<sequence length="56" mass="6165">MALTMKSIITKIGLGIRSFVLDFRAIRIGAVGLAEFWVDPPLDSPESTDAPIKYDQ</sequence>
<name>A0A7W4YYI4_9HYPH</name>
<dbReference type="AlphaFoldDB" id="A0A7W4YYI4"/>
<gene>
    <name evidence="1" type="ORF">FHR70_004601</name>
</gene>
<evidence type="ECO:0000313" key="2">
    <source>
        <dbReference type="Proteomes" id="UP000532010"/>
    </source>
</evidence>
<dbReference type="Proteomes" id="UP000532010">
    <property type="component" value="Unassembled WGS sequence"/>
</dbReference>
<keyword evidence="2" id="KW-1185">Reference proteome</keyword>
<reference evidence="1 2" key="1">
    <citation type="submission" date="2020-08" db="EMBL/GenBank/DDBJ databases">
        <title>The Agave Microbiome: Exploring the role of microbial communities in plant adaptations to desert environments.</title>
        <authorList>
            <person name="Partida-Martinez L.P."/>
        </authorList>
    </citation>
    <scope>NUCLEOTIDE SEQUENCE [LARGE SCALE GENOMIC DNA]</scope>
    <source>
        <strain evidence="1 2">AT3.9</strain>
    </source>
</reference>
<accession>A0A7W4YYI4</accession>
<proteinExistence type="predicted"/>
<protein>
    <submittedName>
        <fullName evidence="1">Uncharacterized protein</fullName>
    </submittedName>
</protein>
<evidence type="ECO:0000313" key="1">
    <source>
        <dbReference type="EMBL" id="MBB3021500.1"/>
    </source>
</evidence>
<dbReference type="EMBL" id="JACHWB010000011">
    <property type="protein sequence ID" value="MBB3021500.1"/>
    <property type="molecule type" value="Genomic_DNA"/>
</dbReference>
<comment type="caution">
    <text evidence="1">The sequence shown here is derived from an EMBL/GenBank/DDBJ whole genome shotgun (WGS) entry which is preliminary data.</text>
</comment>
<organism evidence="1 2">
    <name type="scientific">Microvirga lupini</name>
    <dbReference type="NCBI Taxonomy" id="420324"/>
    <lineage>
        <taxon>Bacteria</taxon>
        <taxon>Pseudomonadati</taxon>
        <taxon>Pseudomonadota</taxon>
        <taxon>Alphaproteobacteria</taxon>
        <taxon>Hyphomicrobiales</taxon>
        <taxon>Methylobacteriaceae</taxon>
        <taxon>Microvirga</taxon>
    </lineage>
</organism>